<dbReference type="InterPro" id="IPR036396">
    <property type="entry name" value="Cyt_P450_sf"/>
</dbReference>
<dbReference type="Gene3D" id="1.10.630.10">
    <property type="entry name" value="Cytochrome P450"/>
    <property type="match status" value="1"/>
</dbReference>
<dbReference type="Proteomes" id="UP000800035">
    <property type="component" value="Unassembled WGS sequence"/>
</dbReference>
<dbReference type="GO" id="GO:0005506">
    <property type="term" value="F:iron ion binding"/>
    <property type="evidence" value="ECO:0007669"/>
    <property type="project" value="InterPro"/>
</dbReference>
<dbReference type="InterPro" id="IPR001128">
    <property type="entry name" value="Cyt_P450"/>
</dbReference>
<name>A0A6A5UBW6_9PLEO</name>
<sequence length="429" mass="47751">MAFIDHAIGLWKRRVHYFSDIGIARREPVIEITVLGTPVYIIGSAKIHTTPTASHFLALVFCNIPNHGIDSPGDSSLLEGVRTTKRILNSKLGTDMNHKAARLTSKRFRELGTKETSIGLEVDLFGWVKHEVMRLVSESAYGPDNPFWDPEVESAFWEFEGSTIAFCFTNFLPKWMVPGLVNGIHGREVVVKALDKYLHTGHLVQGSPVVNAHYLLFKAGLDERDVARFEAANTLGTFGNTVPIAFWLLYHIYSNVELLADIRAMIDLQKLPTATVFFSAVEEVSRHRATGMGVRVVTEDTIVSEGSNSYHLKKNGWIVIANRALHTDRDVWGDTAESFVPGRFLGKTPHISFRGFGNGASACCGKNFATYLIATFVALMVMRFDMEPVDGIWREPEQDGRMLAAQVAGPVKSPMVKMVAREDLSKVVW</sequence>
<dbReference type="PANTHER" id="PTHR47582">
    <property type="entry name" value="P450, PUTATIVE (EUROFUNG)-RELATED"/>
    <property type="match status" value="1"/>
</dbReference>
<organism evidence="1 2">
    <name type="scientific">Byssothecium circinans</name>
    <dbReference type="NCBI Taxonomy" id="147558"/>
    <lineage>
        <taxon>Eukaryota</taxon>
        <taxon>Fungi</taxon>
        <taxon>Dikarya</taxon>
        <taxon>Ascomycota</taxon>
        <taxon>Pezizomycotina</taxon>
        <taxon>Dothideomycetes</taxon>
        <taxon>Pleosporomycetidae</taxon>
        <taxon>Pleosporales</taxon>
        <taxon>Massarineae</taxon>
        <taxon>Massarinaceae</taxon>
        <taxon>Byssothecium</taxon>
    </lineage>
</organism>
<dbReference type="SUPFAM" id="SSF48264">
    <property type="entry name" value="Cytochrome P450"/>
    <property type="match status" value="1"/>
</dbReference>
<reference evidence="1" key="1">
    <citation type="journal article" date="2020" name="Stud. Mycol.">
        <title>101 Dothideomycetes genomes: a test case for predicting lifestyles and emergence of pathogens.</title>
        <authorList>
            <person name="Haridas S."/>
            <person name="Albert R."/>
            <person name="Binder M."/>
            <person name="Bloem J."/>
            <person name="Labutti K."/>
            <person name="Salamov A."/>
            <person name="Andreopoulos B."/>
            <person name="Baker S."/>
            <person name="Barry K."/>
            <person name="Bills G."/>
            <person name="Bluhm B."/>
            <person name="Cannon C."/>
            <person name="Castanera R."/>
            <person name="Culley D."/>
            <person name="Daum C."/>
            <person name="Ezra D."/>
            <person name="Gonzalez J."/>
            <person name="Henrissat B."/>
            <person name="Kuo A."/>
            <person name="Liang C."/>
            <person name="Lipzen A."/>
            <person name="Lutzoni F."/>
            <person name="Magnuson J."/>
            <person name="Mondo S."/>
            <person name="Nolan M."/>
            <person name="Ohm R."/>
            <person name="Pangilinan J."/>
            <person name="Park H.-J."/>
            <person name="Ramirez L."/>
            <person name="Alfaro M."/>
            <person name="Sun H."/>
            <person name="Tritt A."/>
            <person name="Yoshinaga Y."/>
            <person name="Zwiers L.-H."/>
            <person name="Turgeon B."/>
            <person name="Goodwin S."/>
            <person name="Spatafora J."/>
            <person name="Crous P."/>
            <person name="Grigoriev I."/>
        </authorList>
    </citation>
    <scope>NUCLEOTIDE SEQUENCE</scope>
    <source>
        <strain evidence="1">CBS 675.92</strain>
    </source>
</reference>
<dbReference type="OrthoDB" id="3366823at2759"/>
<gene>
    <name evidence="1" type="ORF">CC80DRAFT_541817</name>
</gene>
<dbReference type="GO" id="GO:0004497">
    <property type="term" value="F:monooxygenase activity"/>
    <property type="evidence" value="ECO:0007669"/>
    <property type="project" value="InterPro"/>
</dbReference>
<proteinExistence type="predicted"/>
<dbReference type="EMBL" id="ML976978">
    <property type="protein sequence ID" value="KAF1962663.1"/>
    <property type="molecule type" value="Genomic_DNA"/>
</dbReference>
<accession>A0A6A5UBW6</accession>
<keyword evidence="2" id="KW-1185">Reference proteome</keyword>
<dbReference type="InterPro" id="IPR053007">
    <property type="entry name" value="CYP450_monoxygenase_sec-met"/>
</dbReference>
<evidence type="ECO:0000313" key="2">
    <source>
        <dbReference type="Proteomes" id="UP000800035"/>
    </source>
</evidence>
<protein>
    <submittedName>
        <fullName evidence="1">Cytochrome P450</fullName>
    </submittedName>
</protein>
<dbReference type="AlphaFoldDB" id="A0A6A5UBW6"/>
<dbReference type="GO" id="GO:0020037">
    <property type="term" value="F:heme binding"/>
    <property type="evidence" value="ECO:0007669"/>
    <property type="project" value="InterPro"/>
</dbReference>
<dbReference type="PANTHER" id="PTHR47582:SF1">
    <property type="entry name" value="P450, PUTATIVE (EUROFUNG)-RELATED"/>
    <property type="match status" value="1"/>
</dbReference>
<dbReference type="CDD" id="cd11040">
    <property type="entry name" value="CYP7_CYP8-like"/>
    <property type="match status" value="1"/>
</dbReference>
<dbReference type="GO" id="GO:0016705">
    <property type="term" value="F:oxidoreductase activity, acting on paired donors, with incorporation or reduction of molecular oxygen"/>
    <property type="evidence" value="ECO:0007669"/>
    <property type="project" value="InterPro"/>
</dbReference>
<evidence type="ECO:0000313" key="1">
    <source>
        <dbReference type="EMBL" id="KAF1962663.1"/>
    </source>
</evidence>
<dbReference type="Pfam" id="PF00067">
    <property type="entry name" value="p450"/>
    <property type="match status" value="1"/>
</dbReference>